<evidence type="ECO:0000313" key="2">
    <source>
        <dbReference type="Proteomes" id="UP000671862"/>
    </source>
</evidence>
<sequence>MKVDLIFAEIGSTTTVVTAFSGIGDNPEILAQSEHWTTVDQGDVTIGIENAIKSLKKKLGVENLDWEKFAATSSAAGGLKMTVHGLVYDMTVRAAREAALGAGAVIKYVTAGKMDEFHLEKIKKINPKLILLAGGVDYGEKDTVIHNAKLLASLPLDIPIIYAGNVAAAEHVEYILNSAGKKVFITENVYPKIDELNVEPTRNIVKNVFAEHITRAPGMEKIYEIVDYNLLPTPGAVMKTTELLNKMFGDVVTIDIGGATTDVDSVTEGSNEIQEIMISPEPVAKRTVEGDLGLFVNAHNVIDLIGEANLKKEFEDYDNLVNRISPYPKTERDEYFISKLALYCFQQGLRRHVGKKKHLYTPFGRKLVAEGKDLTAVKYLFGTGGFLSRSKYAKQIMNTINNLSRMHPMELLPQYKVEIFRDKYYIFAGIGVIASEIDSETAIKLLKMDIEKIGG</sequence>
<dbReference type="Proteomes" id="UP000671862">
    <property type="component" value="Chromosome"/>
</dbReference>
<dbReference type="PIRSF" id="PIRSF004729">
    <property type="entry name" value="MutL"/>
    <property type="match status" value="1"/>
</dbReference>
<dbReference type="InterPro" id="IPR006230">
    <property type="entry name" value="MutL"/>
</dbReference>
<dbReference type="RefSeq" id="WP_207566901.1">
    <property type="nucleotide sequence ID" value="NZ_CP071446.1"/>
</dbReference>
<proteinExistence type="predicted"/>
<dbReference type="Pfam" id="PF13941">
    <property type="entry name" value="MutL"/>
    <property type="match status" value="1"/>
</dbReference>
<organism evidence="1 2">
    <name type="scientific">Thermosipho ferrireducens</name>
    <dbReference type="NCBI Taxonomy" id="2571116"/>
    <lineage>
        <taxon>Bacteria</taxon>
        <taxon>Thermotogati</taxon>
        <taxon>Thermotogota</taxon>
        <taxon>Thermotogae</taxon>
        <taxon>Thermotogales</taxon>
        <taxon>Fervidobacteriaceae</taxon>
        <taxon>Thermosipho</taxon>
    </lineage>
</organism>
<reference evidence="1 2" key="1">
    <citation type="submission" date="2021-03" db="EMBL/GenBank/DDBJ databases">
        <title>Thermosipho ferrireducens sp.nov., an anaerobic thermophilic iron-reducing bacterium isolated from a deep-sea hydrothermal sulfide deposits.</title>
        <authorList>
            <person name="Zeng X."/>
            <person name="Chen Y."/>
            <person name="Shao Z."/>
        </authorList>
    </citation>
    <scope>NUCLEOTIDE SEQUENCE [LARGE SCALE GENOMIC DNA]</scope>
    <source>
        <strain evidence="1 2">JL129W03</strain>
    </source>
</reference>
<gene>
    <name evidence="1" type="ORF">JYK00_01165</name>
</gene>
<keyword evidence="2" id="KW-1185">Reference proteome</keyword>
<accession>A0ABX7S8P7</accession>
<protein>
    <submittedName>
        <fullName evidence="1">Glutamate mutase L</fullName>
    </submittedName>
</protein>
<dbReference type="EMBL" id="CP071446">
    <property type="protein sequence ID" value="QTA38180.1"/>
    <property type="molecule type" value="Genomic_DNA"/>
</dbReference>
<evidence type="ECO:0000313" key="1">
    <source>
        <dbReference type="EMBL" id="QTA38180.1"/>
    </source>
</evidence>
<dbReference type="NCBIfam" id="NF040744">
    <property type="entry name" value="ornith_Or-4"/>
    <property type="match status" value="1"/>
</dbReference>
<dbReference type="NCBIfam" id="TIGR01319">
    <property type="entry name" value="glmL_fam"/>
    <property type="match status" value="1"/>
</dbReference>
<name>A0ABX7S8P7_9BACT</name>